<sequence length="454" mass="49760" precursor="true">MSLRCCLLVLGSLFAAPLIGRAQEPAGQPPAALDSAAQGPTAAGRLGEEVEGLIGQLIADSAAERADARARLLELAGPGPKRGERVLELLPEPDELMPPALRTQLNDLRLEIEKRIAKTAIGESRVTLDVADATLAKVLSAITLETDNKLLDNRGQFGQQVVDRAITLKLTDRPFWEAVDRVLDQAELDVYAYSGEDALALVNRDDGRAPRSGAASYAGPFRIAANSITATRNLTRPDQKSMNVELEIAWEPRLRPIALTQRLDQVVATNENGERLELTGREQIDLELSFGNQATELRLPFALPPRDTTTIATLRGTLEVLAPGREAEFRFEDLKAGRESVTKRVGGVTVTLAGVQKNGAVWEVHMRLRLDQPGEALASHRGWVFDNETYLLDADGKKIDHAGFETTLQTHEEIGLAYLFDHEPGVEGLTWVYHTPSSVHRFPVDYELKDLKLP</sequence>
<dbReference type="EMBL" id="SJPO01000001">
    <property type="protein sequence ID" value="TWT85198.1"/>
    <property type="molecule type" value="Genomic_DNA"/>
</dbReference>
<comment type="caution">
    <text evidence="2">The sequence shown here is derived from an EMBL/GenBank/DDBJ whole genome shotgun (WGS) entry which is preliminary data.</text>
</comment>
<dbReference type="RefSeq" id="WP_146583480.1">
    <property type="nucleotide sequence ID" value="NZ_SJPO01000001.1"/>
</dbReference>
<keyword evidence="3" id="KW-1185">Reference proteome</keyword>
<protein>
    <submittedName>
        <fullName evidence="2">Uncharacterized protein</fullName>
    </submittedName>
</protein>
<feature type="chain" id="PRO_5022984538" evidence="1">
    <location>
        <begin position="23"/>
        <end position="454"/>
    </location>
</feature>
<proteinExistence type="predicted"/>
<dbReference type="AlphaFoldDB" id="A0A5C5ZDF1"/>
<gene>
    <name evidence="2" type="ORF">Pla123a_00040</name>
</gene>
<name>A0A5C5ZDF1_9BACT</name>
<organism evidence="2 3">
    <name type="scientific">Posidoniimonas polymericola</name>
    <dbReference type="NCBI Taxonomy" id="2528002"/>
    <lineage>
        <taxon>Bacteria</taxon>
        <taxon>Pseudomonadati</taxon>
        <taxon>Planctomycetota</taxon>
        <taxon>Planctomycetia</taxon>
        <taxon>Pirellulales</taxon>
        <taxon>Lacipirellulaceae</taxon>
        <taxon>Posidoniimonas</taxon>
    </lineage>
</organism>
<evidence type="ECO:0000313" key="3">
    <source>
        <dbReference type="Proteomes" id="UP000318478"/>
    </source>
</evidence>
<dbReference type="Proteomes" id="UP000318478">
    <property type="component" value="Unassembled WGS sequence"/>
</dbReference>
<dbReference type="OrthoDB" id="250183at2"/>
<evidence type="ECO:0000256" key="1">
    <source>
        <dbReference type="SAM" id="SignalP"/>
    </source>
</evidence>
<keyword evidence="1" id="KW-0732">Signal</keyword>
<feature type="signal peptide" evidence="1">
    <location>
        <begin position="1"/>
        <end position="22"/>
    </location>
</feature>
<evidence type="ECO:0000313" key="2">
    <source>
        <dbReference type="EMBL" id="TWT85198.1"/>
    </source>
</evidence>
<accession>A0A5C5ZDF1</accession>
<reference evidence="2 3" key="1">
    <citation type="submission" date="2019-02" db="EMBL/GenBank/DDBJ databases">
        <title>Deep-cultivation of Planctomycetes and their phenomic and genomic characterization uncovers novel biology.</title>
        <authorList>
            <person name="Wiegand S."/>
            <person name="Jogler M."/>
            <person name="Boedeker C."/>
            <person name="Pinto D."/>
            <person name="Vollmers J."/>
            <person name="Rivas-Marin E."/>
            <person name="Kohn T."/>
            <person name="Peeters S.H."/>
            <person name="Heuer A."/>
            <person name="Rast P."/>
            <person name="Oberbeckmann S."/>
            <person name="Bunk B."/>
            <person name="Jeske O."/>
            <person name="Meyerdierks A."/>
            <person name="Storesund J.E."/>
            <person name="Kallscheuer N."/>
            <person name="Luecker S."/>
            <person name="Lage O.M."/>
            <person name="Pohl T."/>
            <person name="Merkel B.J."/>
            <person name="Hornburger P."/>
            <person name="Mueller R.-W."/>
            <person name="Bruemmer F."/>
            <person name="Labrenz M."/>
            <person name="Spormann A.M."/>
            <person name="Op Den Camp H."/>
            <person name="Overmann J."/>
            <person name="Amann R."/>
            <person name="Jetten M.S.M."/>
            <person name="Mascher T."/>
            <person name="Medema M.H."/>
            <person name="Devos D.P."/>
            <person name="Kaster A.-K."/>
            <person name="Ovreas L."/>
            <person name="Rohde M."/>
            <person name="Galperin M.Y."/>
            <person name="Jogler C."/>
        </authorList>
    </citation>
    <scope>NUCLEOTIDE SEQUENCE [LARGE SCALE GENOMIC DNA]</scope>
    <source>
        <strain evidence="2 3">Pla123a</strain>
    </source>
</reference>